<evidence type="ECO:0000313" key="1">
    <source>
        <dbReference type="EMBL" id="KAJ8013112.1"/>
    </source>
</evidence>
<name>A0ACC2HB31_DALPE</name>
<proteinExistence type="predicted"/>
<dbReference type="EMBL" id="CM055731">
    <property type="protein sequence ID" value="KAJ8013112.1"/>
    <property type="molecule type" value="Genomic_DNA"/>
</dbReference>
<sequence length="182" mass="20075">MSVASASKLIFTRSQNLLIRYQRKSAFTFQAPSRIYIFPYLPHGSGGNTALLSTHAQRRRSQEKVTINFINRDGKKITASGSMGDSLLDLVVNQNLDIDGFGACEGTLACSTCHVILDQKVYDQLGPITDEENDLLDLAYSLSDTSRLGCQVCLSRDLEGVSFRVPDEMNDMRCSDDTGPKL</sequence>
<dbReference type="Proteomes" id="UP001157502">
    <property type="component" value="Chromosome 4"/>
</dbReference>
<organism evidence="1 2">
    <name type="scientific">Dallia pectoralis</name>
    <name type="common">Alaska blackfish</name>
    <dbReference type="NCBI Taxonomy" id="75939"/>
    <lineage>
        <taxon>Eukaryota</taxon>
        <taxon>Metazoa</taxon>
        <taxon>Chordata</taxon>
        <taxon>Craniata</taxon>
        <taxon>Vertebrata</taxon>
        <taxon>Euteleostomi</taxon>
        <taxon>Actinopterygii</taxon>
        <taxon>Neopterygii</taxon>
        <taxon>Teleostei</taxon>
        <taxon>Protacanthopterygii</taxon>
        <taxon>Esociformes</taxon>
        <taxon>Umbridae</taxon>
        <taxon>Dallia</taxon>
    </lineage>
</organism>
<reference evidence="1" key="1">
    <citation type="submission" date="2021-05" db="EMBL/GenBank/DDBJ databases">
        <authorList>
            <person name="Pan Q."/>
            <person name="Jouanno E."/>
            <person name="Zahm M."/>
            <person name="Klopp C."/>
            <person name="Cabau C."/>
            <person name="Louis A."/>
            <person name="Berthelot C."/>
            <person name="Parey E."/>
            <person name="Roest Crollius H."/>
            <person name="Montfort J."/>
            <person name="Robinson-Rechavi M."/>
            <person name="Bouchez O."/>
            <person name="Lampietro C."/>
            <person name="Lopez Roques C."/>
            <person name="Donnadieu C."/>
            <person name="Postlethwait J."/>
            <person name="Bobe J."/>
            <person name="Dillon D."/>
            <person name="Chandos A."/>
            <person name="von Hippel F."/>
            <person name="Guiguen Y."/>
        </authorList>
    </citation>
    <scope>NUCLEOTIDE SEQUENCE</scope>
    <source>
        <strain evidence="1">YG-Jan2019</strain>
    </source>
</reference>
<comment type="caution">
    <text evidence="1">The sequence shown here is derived from an EMBL/GenBank/DDBJ whole genome shotgun (WGS) entry which is preliminary data.</text>
</comment>
<keyword evidence="2" id="KW-1185">Reference proteome</keyword>
<protein>
    <submittedName>
        <fullName evidence="1">Uncharacterized protein</fullName>
    </submittedName>
</protein>
<gene>
    <name evidence="1" type="ORF">DPEC_G00049900</name>
</gene>
<evidence type="ECO:0000313" key="2">
    <source>
        <dbReference type="Proteomes" id="UP001157502"/>
    </source>
</evidence>
<accession>A0ACC2HB31</accession>